<feature type="region of interest" description="Disordered" evidence="2">
    <location>
        <begin position="601"/>
        <end position="620"/>
    </location>
</feature>
<feature type="compositionally biased region" description="Polar residues" evidence="2">
    <location>
        <begin position="601"/>
        <end position="613"/>
    </location>
</feature>
<proteinExistence type="predicted"/>
<dbReference type="AlphaFoldDB" id="A0A9Q0YE64"/>
<dbReference type="Pfam" id="PF00169">
    <property type="entry name" value="PH"/>
    <property type="match status" value="2"/>
</dbReference>
<feature type="compositionally biased region" description="Basic and acidic residues" evidence="2">
    <location>
        <begin position="112"/>
        <end position="121"/>
    </location>
</feature>
<feature type="domain" description="PH" evidence="3">
    <location>
        <begin position="234"/>
        <end position="339"/>
    </location>
</feature>
<keyword evidence="5" id="KW-1185">Reference proteome</keyword>
<comment type="caution">
    <text evidence="4">The sequence shown here is derived from an EMBL/GenBank/DDBJ whole genome shotgun (WGS) entry which is preliminary data.</text>
</comment>
<feature type="region of interest" description="Disordered" evidence="2">
    <location>
        <begin position="874"/>
        <end position="935"/>
    </location>
</feature>
<feature type="region of interest" description="Disordered" evidence="2">
    <location>
        <begin position="393"/>
        <end position="461"/>
    </location>
</feature>
<dbReference type="OrthoDB" id="10507082at2759"/>
<dbReference type="EMBL" id="JAIZAY010000021">
    <property type="protein sequence ID" value="KAJ8021218.1"/>
    <property type="molecule type" value="Genomic_DNA"/>
</dbReference>
<feature type="region of interest" description="Disordered" evidence="2">
    <location>
        <begin position="688"/>
        <end position="718"/>
    </location>
</feature>
<dbReference type="InterPro" id="IPR001849">
    <property type="entry name" value="PH_domain"/>
</dbReference>
<feature type="compositionally biased region" description="Basic residues" evidence="2">
    <location>
        <begin position="697"/>
        <end position="709"/>
    </location>
</feature>
<dbReference type="Gene3D" id="2.30.29.30">
    <property type="entry name" value="Pleckstrin-homology domain (PH domain)/Phosphotyrosine-binding domain (PTB)"/>
    <property type="match status" value="2"/>
</dbReference>
<feature type="region of interest" description="Disordered" evidence="2">
    <location>
        <begin position="476"/>
        <end position="495"/>
    </location>
</feature>
<name>A0A9Q0YE64_HOLLE</name>
<feature type="coiled-coil region" evidence="1">
    <location>
        <begin position="726"/>
        <end position="777"/>
    </location>
</feature>
<feature type="compositionally biased region" description="Polar residues" evidence="2">
    <location>
        <begin position="874"/>
        <end position="888"/>
    </location>
</feature>
<feature type="region of interest" description="Disordered" evidence="2">
    <location>
        <begin position="797"/>
        <end position="855"/>
    </location>
</feature>
<feature type="domain" description="PH" evidence="3">
    <location>
        <begin position="501"/>
        <end position="599"/>
    </location>
</feature>
<feature type="region of interest" description="Disordered" evidence="2">
    <location>
        <begin position="165"/>
        <end position="224"/>
    </location>
</feature>
<evidence type="ECO:0000259" key="3">
    <source>
        <dbReference type="PROSITE" id="PS50003"/>
    </source>
</evidence>
<accession>A0A9Q0YE64</accession>
<dbReference type="PROSITE" id="PS50003">
    <property type="entry name" value="PH_DOMAIN"/>
    <property type="match status" value="2"/>
</dbReference>
<gene>
    <name evidence="4" type="ORF">HOLleu_38352</name>
</gene>
<organism evidence="4 5">
    <name type="scientific">Holothuria leucospilota</name>
    <name type="common">Black long sea cucumber</name>
    <name type="synonym">Mertensiothuria leucospilota</name>
    <dbReference type="NCBI Taxonomy" id="206669"/>
    <lineage>
        <taxon>Eukaryota</taxon>
        <taxon>Metazoa</taxon>
        <taxon>Echinodermata</taxon>
        <taxon>Eleutherozoa</taxon>
        <taxon>Echinozoa</taxon>
        <taxon>Holothuroidea</taxon>
        <taxon>Aspidochirotacea</taxon>
        <taxon>Aspidochirotida</taxon>
        <taxon>Holothuriidae</taxon>
        <taxon>Holothuria</taxon>
    </lineage>
</organism>
<dbReference type="SMART" id="SM00233">
    <property type="entry name" value="PH"/>
    <property type="match status" value="2"/>
</dbReference>
<dbReference type="InterPro" id="IPR011993">
    <property type="entry name" value="PH-like_dom_sf"/>
</dbReference>
<dbReference type="Proteomes" id="UP001152320">
    <property type="component" value="Chromosome 21"/>
</dbReference>
<reference evidence="4" key="1">
    <citation type="submission" date="2021-10" db="EMBL/GenBank/DDBJ databases">
        <title>Tropical sea cucumber genome reveals ecological adaptation and Cuvierian tubules defense mechanism.</title>
        <authorList>
            <person name="Chen T."/>
        </authorList>
    </citation>
    <scope>NUCLEOTIDE SEQUENCE</scope>
    <source>
        <strain evidence="4">Nanhai2018</strain>
        <tissue evidence="4">Muscle</tissue>
    </source>
</reference>
<feature type="compositionally biased region" description="Low complexity" evidence="2">
    <location>
        <begin position="215"/>
        <end position="224"/>
    </location>
</feature>
<feature type="compositionally biased region" description="Low complexity" evidence="2">
    <location>
        <begin position="834"/>
        <end position="847"/>
    </location>
</feature>
<feature type="region of interest" description="Disordered" evidence="2">
    <location>
        <begin position="90"/>
        <end position="129"/>
    </location>
</feature>
<evidence type="ECO:0000313" key="4">
    <source>
        <dbReference type="EMBL" id="KAJ8021218.1"/>
    </source>
</evidence>
<protein>
    <recommendedName>
        <fullName evidence="3">PH domain-containing protein</fullName>
    </recommendedName>
</protein>
<keyword evidence="1" id="KW-0175">Coiled coil</keyword>
<dbReference type="SUPFAM" id="SSF50729">
    <property type="entry name" value="PH domain-like"/>
    <property type="match status" value="2"/>
</dbReference>
<feature type="compositionally biased region" description="Basic and acidic residues" evidence="2">
    <location>
        <begin position="434"/>
        <end position="444"/>
    </location>
</feature>
<evidence type="ECO:0000256" key="2">
    <source>
        <dbReference type="SAM" id="MobiDB-lite"/>
    </source>
</evidence>
<sequence length="989" mass="111393">MERRDSGYCAEMDLPDNLQDVGYKGVIKTIPEAGQGIRRTLPVAYEGETRSIPDGDSSFDQPRNVPKVTVFQETDSAHTSTSTLDGSVFQTWDGDAAHNHSASPESSSSLTIHHEPEKEDGSDLDNCDQTMSPNDFIFWEEHRSSPTPKKALLKATLSLPLSPSYDASRPHSYQGKGSSFPFSIKEEDTDNSPQSSEGSLPPFRPRSRSLEKPKPVLSLPKPSKSPVTLGELKTILHQGMLWQADLSEGSKTEYWCVLQGDKFYIFESDHPDCQVEETWYLTDCEIGSVPHQMQIDLVKLSLLHSFQIKQLGKNYSAIFSAKEEKLCKTWIQKLLSVTSSGKKSKGSGLSFPQLSFKGRFTKSSNSFKNKNKDFRPQQMSKASFTDLYGWSEQQSHRRVHRTAPIQVKADRSQKANKGSPKQNRLFRANSDSELANKKSQDPIDRSNSAEPQPVSWRTQRDKFGSLRKTLAALPQLGGRTTQSTKKVQRPLTTTSSAPLEPSVKVGLLLVKRETSWKRCWLKIHGSSLHFYRNRNEMLPFEVLSLNGFYVHRNPTLHNSVGQVRFKFSLQSKEKGSIHFLADTEPEGKLWMKRFSEACTSSNMDTQDKTQSSILRKGNSGDYPEGYDYNFNDTSIHSDTSDSPTESPLLHQKRIMIHKKYQLANETEEMNAMKRSLILNQRRMSAQTKIDALDKQRLQRKAKGKNKKGKKNEPSEEEYDASVRALIEELRQKVADIDRNLNENVMRTDQRRQALLRKQEMELEILHQEKELLKYRTQAQNALKSMMLKAVVQNLSAPLTEERESDGDSPDSSSIVPVTLDGSYDDQHMPAKVMSNSVSSSLSSLSSNGTNESMGSLQNHTKLFSRNYPEQSLLSTANSESYQSNTHVSSPDLRTAHQDSHLSKRHSNVSSGDVDSGFQGVQGLLPDQDSFHTSDSDSVDIKLLSSEMKPKLRTEVPPDVLRDINEFEEMARLALQKAGWLPPSNLFLSN</sequence>
<evidence type="ECO:0000313" key="5">
    <source>
        <dbReference type="Proteomes" id="UP001152320"/>
    </source>
</evidence>
<dbReference type="CDD" id="cd00821">
    <property type="entry name" value="PH"/>
    <property type="match status" value="1"/>
</dbReference>
<evidence type="ECO:0000256" key="1">
    <source>
        <dbReference type="SAM" id="Coils"/>
    </source>
</evidence>
<feature type="compositionally biased region" description="Polar residues" evidence="2">
    <location>
        <begin position="478"/>
        <end position="495"/>
    </location>
</feature>